<keyword evidence="3 7" id="KW-0347">Helicase</keyword>
<name>A0A931WPI9_9BACT</name>
<feature type="compositionally biased region" description="Basic residues" evidence="8">
    <location>
        <begin position="405"/>
        <end position="417"/>
    </location>
</feature>
<keyword evidence="4 7" id="KW-0067">ATP-binding</keyword>
<dbReference type="AlphaFoldDB" id="A0A931WPI9"/>
<evidence type="ECO:0000256" key="7">
    <source>
        <dbReference type="RuleBase" id="RU000492"/>
    </source>
</evidence>
<dbReference type="InterPro" id="IPR011545">
    <property type="entry name" value="DEAD/DEAH_box_helicase_dom"/>
</dbReference>
<reference evidence="12" key="1">
    <citation type="submission" date="2020-07" db="EMBL/GenBank/DDBJ databases">
        <title>Huge and variable diversity of episymbiotic CPR bacteria and DPANN archaea in groundwater ecosystems.</title>
        <authorList>
            <person name="He C.Y."/>
            <person name="Keren R."/>
            <person name="Whittaker M."/>
            <person name="Farag I.F."/>
            <person name="Doudna J."/>
            <person name="Cate J.H.D."/>
            <person name="Banfield J.F."/>
        </authorList>
    </citation>
    <scope>NUCLEOTIDE SEQUENCE</scope>
    <source>
        <strain evidence="12">NC_groundwater_193_Ag_S-0.1um_51_7</strain>
    </source>
</reference>
<dbReference type="CDD" id="cd00268">
    <property type="entry name" value="DEADc"/>
    <property type="match status" value="1"/>
</dbReference>
<dbReference type="PROSITE" id="PS51194">
    <property type="entry name" value="HELICASE_CTER"/>
    <property type="match status" value="1"/>
</dbReference>
<organism evidence="12 13">
    <name type="scientific">Candidatus Sungiibacteriota bacterium</name>
    <dbReference type="NCBI Taxonomy" id="2750080"/>
    <lineage>
        <taxon>Bacteria</taxon>
        <taxon>Candidatus Sungiibacteriota</taxon>
    </lineage>
</organism>
<evidence type="ECO:0000256" key="2">
    <source>
        <dbReference type="ARBA" id="ARBA00022801"/>
    </source>
</evidence>
<evidence type="ECO:0000256" key="4">
    <source>
        <dbReference type="ARBA" id="ARBA00022840"/>
    </source>
</evidence>
<sequence length="417" mass="46093">MQSFDELPIAPLLKENLKRARLAIPMPIQARAVPVALEGKDVLGTAQTGTGKTVAFALPILEKLVHSGGHGIEALVLVPTRELAIQVMETFARIGKGSGIRAVEIVGGFAESRQLESIRQGARLAVATPGRLDDYIKRRLVNLSGVKTLVLDEADRMVDMGFLPQMRSIMNAVPRERQTMGFSATLEPPVARLVHEYLKNPARAEIGSTTKPIERVKLQVYEVSRERKVSLLVHMLTSEAGTFLVFTRTKYGADKLARKLQRAGFDAAVIHGGRSQSQRTAALHGFKQGKHRVLVATDIAARGIHVHGIAHVVNYDLPQAPEDFIHRVGRTGRVEARGVATTFVMPEDLRDMRLIERLLEARVERLPLPQGLAQEPRSLHDEYAEGKARLLGSGFASRSGPPARRNPRLRRRKFGYR</sequence>
<dbReference type="InterPro" id="IPR027417">
    <property type="entry name" value="P-loop_NTPase"/>
</dbReference>
<dbReference type="GO" id="GO:0005524">
    <property type="term" value="F:ATP binding"/>
    <property type="evidence" value="ECO:0007669"/>
    <property type="project" value="UniProtKB-KW"/>
</dbReference>
<dbReference type="GO" id="GO:0003724">
    <property type="term" value="F:RNA helicase activity"/>
    <property type="evidence" value="ECO:0007669"/>
    <property type="project" value="InterPro"/>
</dbReference>
<dbReference type="PROSITE" id="PS00039">
    <property type="entry name" value="DEAD_ATP_HELICASE"/>
    <property type="match status" value="1"/>
</dbReference>
<dbReference type="PROSITE" id="PS51192">
    <property type="entry name" value="HELICASE_ATP_BIND_1"/>
    <property type="match status" value="1"/>
</dbReference>
<dbReference type="Gene3D" id="3.40.50.300">
    <property type="entry name" value="P-loop containing nucleotide triphosphate hydrolases"/>
    <property type="match status" value="2"/>
</dbReference>
<dbReference type="PROSITE" id="PS51195">
    <property type="entry name" value="Q_MOTIF"/>
    <property type="match status" value="1"/>
</dbReference>
<dbReference type="PANTHER" id="PTHR47959">
    <property type="entry name" value="ATP-DEPENDENT RNA HELICASE RHLE-RELATED"/>
    <property type="match status" value="1"/>
</dbReference>
<dbReference type="InterPro" id="IPR044742">
    <property type="entry name" value="DEAD/DEAH_RhlB"/>
</dbReference>
<evidence type="ECO:0000313" key="13">
    <source>
        <dbReference type="Proteomes" id="UP000724148"/>
    </source>
</evidence>
<dbReference type="InterPro" id="IPR001650">
    <property type="entry name" value="Helicase_C-like"/>
</dbReference>
<dbReference type="InterPro" id="IPR014014">
    <property type="entry name" value="RNA_helicase_DEAD_Q_motif"/>
</dbReference>
<dbReference type="PANTHER" id="PTHR47959:SF13">
    <property type="entry name" value="ATP-DEPENDENT RNA HELICASE RHLE"/>
    <property type="match status" value="1"/>
</dbReference>
<evidence type="ECO:0000256" key="3">
    <source>
        <dbReference type="ARBA" id="ARBA00022806"/>
    </source>
</evidence>
<proteinExistence type="inferred from homology"/>
<dbReference type="GO" id="GO:0005829">
    <property type="term" value="C:cytosol"/>
    <property type="evidence" value="ECO:0007669"/>
    <property type="project" value="TreeGrafter"/>
</dbReference>
<dbReference type="GO" id="GO:0003676">
    <property type="term" value="F:nucleic acid binding"/>
    <property type="evidence" value="ECO:0007669"/>
    <property type="project" value="InterPro"/>
</dbReference>
<dbReference type="EMBL" id="JACOZA010000073">
    <property type="protein sequence ID" value="MBI2097030.1"/>
    <property type="molecule type" value="Genomic_DNA"/>
</dbReference>
<comment type="similarity">
    <text evidence="5 7">Belongs to the DEAD box helicase family.</text>
</comment>
<comment type="caution">
    <text evidence="12">The sequence shown here is derived from an EMBL/GenBank/DDBJ whole genome shotgun (WGS) entry which is preliminary data.</text>
</comment>
<evidence type="ECO:0000256" key="5">
    <source>
        <dbReference type="ARBA" id="ARBA00038437"/>
    </source>
</evidence>
<dbReference type="Pfam" id="PF00270">
    <property type="entry name" value="DEAD"/>
    <property type="match status" value="1"/>
</dbReference>
<evidence type="ECO:0000259" key="11">
    <source>
        <dbReference type="PROSITE" id="PS51195"/>
    </source>
</evidence>
<evidence type="ECO:0000259" key="10">
    <source>
        <dbReference type="PROSITE" id="PS51194"/>
    </source>
</evidence>
<keyword evidence="2 7" id="KW-0378">Hydrolase</keyword>
<dbReference type="InterPro" id="IPR014001">
    <property type="entry name" value="Helicase_ATP-bd"/>
</dbReference>
<dbReference type="GO" id="GO:0016787">
    <property type="term" value="F:hydrolase activity"/>
    <property type="evidence" value="ECO:0007669"/>
    <property type="project" value="UniProtKB-KW"/>
</dbReference>
<feature type="region of interest" description="Disordered" evidence="8">
    <location>
        <begin position="391"/>
        <end position="417"/>
    </location>
</feature>
<evidence type="ECO:0000313" key="12">
    <source>
        <dbReference type="EMBL" id="MBI2097030.1"/>
    </source>
</evidence>
<dbReference type="Pfam" id="PF00271">
    <property type="entry name" value="Helicase_C"/>
    <property type="match status" value="1"/>
</dbReference>
<dbReference type="SMART" id="SM00487">
    <property type="entry name" value="DEXDc"/>
    <property type="match status" value="1"/>
</dbReference>
<accession>A0A931WPI9</accession>
<evidence type="ECO:0000256" key="6">
    <source>
        <dbReference type="PROSITE-ProRule" id="PRU00552"/>
    </source>
</evidence>
<keyword evidence="1 7" id="KW-0547">Nucleotide-binding</keyword>
<feature type="short sequence motif" description="Q motif" evidence="6">
    <location>
        <begin position="2"/>
        <end position="30"/>
    </location>
</feature>
<dbReference type="InterPro" id="IPR050079">
    <property type="entry name" value="DEAD_box_RNA_helicase"/>
</dbReference>
<feature type="domain" description="DEAD-box RNA helicase Q" evidence="11">
    <location>
        <begin position="2"/>
        <end position="30"/>
    </location>
</feature>
<feature type="domain" description="Helicase C-terminal" evidence="10">
    <location>
        <begin position="228"/>
        <end position="380"/>
    </location>
</feature>
<dbReference type="CDD" id="cd18787">
    <property type="entry name" value="SF2_C_DEAD"/>
    <property type="match status" value="1"/>
</dbReference>
<evidence type="ECO:0000259" key="9">
    <source>
        <dbReference type="PROSITE" id="PS51192"/>
    </source>
</evidence>
<protein>
    <submittedName>
        <fullName evidence="12">DEAD/DEAH box helicase</fullName>
    </submittedName>
</protein>
<evidence type="ECO:0000256" key="8">
    <source>
        <dbReference type="SAM" id="MobiDB-lite"/>
    </source>
</evidence>
<dbReference type="SUPFAM" id="SSF52540">
    <property type="entry name" value="P-loop containing nucleoside triphosphate hydrolases"/>
    <property type="match status" value="1"/>
</dbReference>
<dbReference type="Proteomes" id="UP000724148">
    <property type="component" value="Unassembled WGS sequence"/>
</dbReference>
<feature type="domain" description="Helicase ATP-binding" evidence="9">
    <location>
        <begin position="33"/>
        <end position="204"/>
    </location>
</feature>
<dbReference type="InterPro" id="IPR000629">
    <property type="entry name" value="RNA-helicase_DEAD-box_CS"/>
</dbReference>
<dbReference type="SMART" id="SM00490">
    <property type="entry name" value="HELICc"/>
    <property type="match status" value="1"/>
</dbReference>
<evidence type="ECO:0000256" key="1">
    <source>
        <dbReference type="ARBA" id="ARBA00022741"/>
    </source>
</evidence>
<gene>
    <name evidence="12" type="ORF">HYT40_02675</name>
</gene>